<dbReference type="EMBL" id="CP159925">
    <property type="protein sequence ID" value="XCO76314.1"/>
    <property type="molecule type" value="Genomic_DNA"/>
</dbReference>
<name>A0AAU8MT69_9GAMM</name>
<dbReference type="RefSeq" id="WP_064748145.1">
    <property type="nucleotide sequence ID" value="NZ_CP159925.1"/>
</dbReference>
<evidence type="ECO:0000313" key="1">
    <source>
        <dbReference type="EMBL" id="MEI2457339.1"/>
    </source>
</evidence>
<reference evidence="2" key="2">
    <citation type="submission" date="2024-06" db="EMBL/GenBank/DDBJ databases">
        <authorList>
            <person name="Li S."/>
        </authorList>
    </citation>
    <scope>NUCLEOTIDE SEQUENCE</scope>
    <source>
        <strain evidence="2">SR10</strain>
    </source>
</reference>
<evidence type="ECO:0008006" key="4">
    <source>
        <dbReference type="Google" id="ProtNLM"/>
    </source>
</evidence>
<reference evidence="1 3" key="1">
    <citation type="submission" date="2024-02" db="EMBL/GenBank/DDBJ databases">
        <title>Lysobacter Genome Sequencing and Mining.</title>
        <authorList>
            <person name="Bierman J."/>
            <person name="Walker M.C."/>
        </authorList>
    </citation>
    <scope>NUCLEOTIDE SEQUENCE [LARGE SCALE GENOMIC DNA]</scope>
    <source>
        <strain evidence="1 3">PB6250</strain>
    </source>
</reference>
<protein>
    <recommendedName>
        <fullName evidence="4">DUF3168 domain-containing protein</fullName>
    </recommendedName>
</protein>
<evidence type="ECO:0000313" key="3">
    <source>
        <dbReference type="Proteomes" id="UP001387215"/>
    </source>
</evidence>
<dbReference type="AlphaFoldDB" id="A0AAU8MT69"/>
<accession>A0AAU8MT69</accession>
<proteinExistence type="predicted"/>
<gene>
    <name evidence="2" type="ORF">ABU614_05865</name>
    <name evidence="1" type="ORF">V2J18_22025</name>
</gene>
<evidence type="ECO:0000313" key="2">
    <source>
        <dbReference type="EMBL" id="XCO76314.1"/>
    </source>
</evidence>
<dbReference type="Proteomes" id="UP001387215">
    <property type="component" value="Unassembled WGS sequence"/>
</dbReference>
<sequence>MPYQIFQWTGDPLQIPERYWASAQAVPPNGGPLIDTVRFTPFTSCIGILASSGEGEDTQIVGIHLSLMDTNDNWFDNGAVAQVMAVLQNYPDNRWIVGQTTIWEDTPTVSAAYQNLVNQIGEADYLSGDDGIYSGALNQVDELEGRYIAA</sequence>
<organism evidence="2">
    <name type="scientific">Lysobacter firmicutimachus</name>
    <dbReference type="NCBI Taxonomy" id="1792846"/>
    <lineage>
        <taxon>Bacteria</taxon>
        <taxon>Pseudomonadati</taxon>
        <taxon>Pseudomonadota</taxon>
        <taxon>Gammaproteobacteria</taxon>
        <taxon>Lysobacterales</taxon>
        <taxon>Lysobacteraceae</taxon>
        <taxon>Lysobacter</taxon>
    </lineage>
</organism>
<keyword evidence="3" id="KW-1185">Reference proteome</keyword>
<dbReference type="EMBL" id="JBANDL010000002">
    <property type="protein sequence ID" value="MEI2457339.1"/>
    <property type="molecule type" value="Genomic_DNA"/>
</dbReference>